<dbReference type="PANTHER" id="PTHR33803">
    <property type="entry name" value="IS1478 TRANSPOSASE"/>
    <property type="match status" value="1"/>
</dbReference>
<dbReference type="Proteomes" id="UP000542889">
    <property type="component" value="Unassembled WGS sequence"/>
</dbReference>
<accession>A0A7Y7QI03</accession>
<protein>
    <submittedName>
        <fullName evidence="2">Transposase</fullName>
    </submittedName>
</protein>
<name>A0A7Y7QI03_LACRH</name>
<evidence type="ECO:0000313" key="3">
    <source>
        <dbReference type="Proteomes" id="UP000542889"/>
    </source>
</evidence>
<sequence>MEEAYQSIFPSKLGRAAKPFRLLYGAQLIKQKYGWSDVRLVEMIRDTPALQHFVSIDDYQASLPFEPSMLTKFRNRIAPISERLRQIVADDVRAKLIAYGVDVSEIIIDATAVPVNIKFSQDTHLLNQSRLDLEKMIDDLRKQLAVKPPRTYKRTAQKEWNNYLRHPKQQRKHRRTIIQHQLEYVKRDLRYVKELCTQGGHLTDWQTQRLETIQKVYEQQSYMFEHQIHQVANRIVSLDQPFIRPIKRGKTKQPTEFGAKIDLSMTGGILKFERFDFKYGFRNCNGSPLGSIRTVCTPGCWSTRFTGFVPIASTVKLVTSRCRDVHINTLIPPKRKP</sequence>
<dbReference type="InterPro" id="IPR008490">
    <property type="entry name" value="Transposase_InsH_N"/>
</dbReference>
<dbReference type="EMBL" id="JABXWP010000029">
    <property type="protein sequence ID" value="NVO89496.1"/>
    <property type="molecule type" value="Genomic_DNA"/>
</dbReference>
<comment type="caution">
    <text evidence="2">The sequence shown here is derived from an EMBL/GenBank/DDBJ whole genome shotgun (WGS) entry which is preliminary data.</text>
</comment>
<reference evidence="2 3" key="1">
    <citation type="submission" date="2020-06" db="EMBL/GenBank/DDBJ databases">
        <title>Lactobacillus rhamnosus QC,genome.</title>
        <authorList>
            <person name="Yi H."/>
            <person name="Jin M."/>
        </authorList>
    </citation>
    <scope>NUCLEOTIDE SEQUENCE [LARGE SCALE GENOMIC DNA]</scope>
    <source>
        <strain evidence="2 3">QC</strain>
    </source>
</reference>
<dbReference type="AlphaFoldDB" id="A0A7Y7QI03"/>
<evidence type="ECO:0000313" key="2">
    <source>
        <dbReference type="EMBL" id="NVO89496.1"/>
    </source>
</evidence>
<feature type="domain" description="Transposase InsH N-terminal" evidence="1">
    <location>
        <begin position="2"/>
        <end position="76"/>
    </location>
</feature>
<organism evidence="2 3">
    <name type="scientific">Lacticaseibacillus rhamnosus</name>
    <name type="common">Lactobacillus rhamnosus</name>
    <dbReference type="NCBI Taxonomy" id="47715"/>
    <lineage>
        <taxon>Bacteria</taxon>
        <taxon>Bacillati</taxon>
        <taxon>Bacillota</taxon>
        <taxon>Bacilli</taxon>
        <taxon>Lactobacillales</taxon>
        <taxon>Lactobacillaceae</taxon>
        <taxon>Lacticaseibacillus</taxon>
    </lineage>
</organism>
<dbReference type="RefSeq" id="WP_176818680.1">
    <property type="nucleotide sequence ID" value="NZ_JABXWP010000029.1"/>
</dbReference>
<evidence type="ECO:0000259" key="1">
    <source>
        <dbReference type="Pfam" id="PF05598"/>
    </source>
</evidence>
<dbReference type="PANTHER" id="PTHR33803:SF3">
    <property type="entry name" value="BLL1974 PROTEIN"/>
    <property type="match status" value="1"/>
</dbReference>
<proteinExistence type="predicted"/>
<dbReference type="Pfam" id="PF05598">
    <property type="entry name" value="DUF772"/>
    <property type="match status" value="1"/>
</dbReference>
<gene>
    <name evidence="2" type="ORF">HWN39_13565</name>
</gene>